<keyword evidence="4" id="KW-1185">Reference proteome</keyword>
<evidence type="ECO:0008006" key="5">
    <source>
        <dbReference type="Google" id="ProtNLM"/>
    </source>
</evidence>
<dbReference type="InterPro" id="IPR011008">
    <property type="entry name" value="Dimeric_a/b-barrel"/>
</dbReference>
<dbReference type="Proteomes" id="UP000251120">
    <property type="component" value="Chromosome"/>
</dbReference>
<dbReference type="RefSeq" id="WP_112869984.1">
    <property type="nucleotide sequence ID" value="NZ_CP021781.1"/>
</dbReference>
<name>A0A2Z4XYI1_9GAMM</name>
<accession>A0A2Z4XYI1</accession>
<reference evidence="1 3" key="1">
    <citation type="submission" date="2017-06" db="EMBL/GenBank/DDBJ databases">
        <title>Complete genome of Francisella adeliensis.</title>
        <authorList>
            <person name="Vallesi A."/>
            <person name="Sjodin A."/>
        </authorList>
    </citation>
    <scope>NUCLEOTIDE SEQUENCE [LARGE SCALE GENOMIC DNA]</scope>
    <source>
        <strain evidence="1 3">FDC440</strain>
    </source>
</reference>
<evidence type="ECO:0000313" key="4">
    <source>
        <dbReference type="Proteomes" id="UP000681131"/>
    </source>
</evidence>
<reference evidence="2 4" key="2">
    <citation type="submission" date="2019-08" db="EMBL/GenBank/DDBJ databases">
        <title>Complete genome sequences of Francisella adeliensis (FSC1325 and FSC1326).</title>
        <authorList>
            <person name="Ohrman C."/>
            <person name="Uneklint I."/>
            <person name="Vallesi A."/>
            <person name="Karlsson L."/>
            <person name="Sjodin A."/>
        </authorList>
    </citation>
    <scope>NUCLEOTIDE SEQUENCE [LARGE SCALE GENOMIC DNA]</scope>
    <source>
        <strain evidence="2 4">FSC1325</strain>
    </source>
</reference>
<evidence type="ECO:0000313" key="2">
    <source>
        <dbReference type="EMBL" id="QIW12045.1"/>
    </source>
</evidence>
<dbReference type="Proteomes" id="UP000681131">
    <property type="component" value="Chromosome"/>
</dbReference>
<dbReference type="OrthoDB" id="7859710at2"/>
<evidence type="ECO:0000313" key="1">
    <source>
        <dbReference type="EMBL" id="AXA33810.1"/>
    </source>
</evidence>
<organism evidence="1 3">
    <name type="scientific">Francisella adeliensis</name>
    <dbReference type="NCBI Taxonomy" id="2007306"/>
    <lineage>
        <taxon>Bacteria</taxon>
        <taxon>Pseudomonadati</taxon>
        <taxon>Pseudomonadota</taxon>
        <taxon>Gammaproteobacteria</taxon>
        <taxon>Thiotrichales</taxon>
        <taxon>Francisellaceae</taxon>
        <taxon>Francisella</taxon>
    </lineage>
</organism>
<evidence type="ECO:0000313" key="3">
    <source>
        <dbReference type="Proteomes" id="UP000251120"/>
    </source>
</evidence>
<dbReference type="SUPFAM" id="SSF54909">
    <property type="entry name" value="Dimeric alpha+beta barrel"/>
    <property type="match status" value="1"/>
</dbReference>
<protein>
    <recommendedName>
        <fullName evidence="5">ABM domain-containing protein</fullName>
    </recommendedName>
</protein>
<gene>
    <name evidence="1" type="ORF">CDH04_04990</name>
    <name evidence="2" type="ORF">FZC43_04995</name>
</gene>
<dbReference type="EMBL" id="CP043424">
    <property type="protein sequence ID" value="QIW12045.1"/>
    <property type="molecule type" value="Genomic_DNA"/>
</dbReference>
<dbReference type="KEGG" id="fad:CDH04_04990"/>
<dbReference type="EMBL" id="CP021781">
    <property type="protein sequence ID" value="AXA33810.1"/>
    <property type="molecule type" value="Genomic_DNA"/>
</dbReference>
<sequence length="140" mass="15849">MKIVNLFTKLALLFIVTLGIFYVSLGFSHRTIPALEIIEFHTNEGVTAQQVSDASQKFTSDLKKYPGFLGRTLTQDSEDLSLWTDIIEWNSVDEGISAMKSEINKDNMKNFIALIKKGHKRFETGQSIDVSYLNIKSQDN</sequence>
<dbReference type="AlphaFoldDB" id="A0A2Z4XYI1"/>
<proteinExistence type="predicted"/>